<evidence type="ECO:0000256" key="5">
    <source>
        <dbReference type="ARBA" id="ARBA00022833"/>
    </source>
</evidence>
<dbReference type="GO" id="GO:0005524">
    <property type="term" value="F:ATP binding"/>
    <property type="evidence" value="ECO:0007669"/>
    <property type="project" value="InterPro"/>
</dbReference>
<dbReference type="SMART" id="SM00184">
    <property type="entry name" value="RING"/>
    <property type="match status" value="1"/>
</dbReference>
<feature type="domain" description="Helicase C-terminal" evidence="10">
    <location>
        <begin position="1229"/>
        <end position="1387"/>
    </location>
</feature>
<evidence type="ECO:0000256" key="6">
    <source>
        <dbReference type="ARBA" id="ARBA00022840"/>
    </source>
</evidence>
<dbReference type="GO" id="GO:0008270">
    <property type="term" value="F:zinc ion binding"/>
    <property type="evidence" value="ECO:0007669"/>
    <property type="project" value="UniProtKB-KW"/>
</dbReference>
<dbReference type="InterPro" id="IPR052583">
    <property type="entry name" value="ATP-helicase/E3_Ub-Ligase"/>
</dbReference>
<dbReference type="InterPro" id="IPR000330">
    <property type="entry name" value="SNF2_N"/>
</dbReference>
<dbReference type="Gene3D" id="3.40.50.10810">
    <property type="entry name" value="Tandem AAA-ATPase domain"/>
    <property type="match status" value="1"/>
</dbReference>
<dbReference type="PROSITE" id="PS51194">
    <property type="entry name" value="HELICASE_CTER"/>
    <property type="match status" value="1"/>
</dbReference>
<reference evidence="11" key="1">
    <citation type="submission" date="2016-03" db="EMBL/GenBank/DDBJ databases">
        <title>Draft genome sequence of Rosellinia necatrix.</title>
        <authorList>
            <person name="Kanematsu S."/>
        </authorList>
    </citation>
    <scope>NUCLEOTIDE SEQUENCE [LARGE SCALE GENOMIC DNA]</scope>
    <source>
        <strain evidence="11">W97</strain>
    </source>
</reference>
<accession>A0A1W2TLH6</accession>
<dbReference type="InterPro" id="IPR013083">
    <property type="entry name" value="Znf_RING/FYVE/PHD"/>
</dbReference>
<dbReference type="PANTHER" id="PTHR45865">
    <property type="entry name" value="E3 UBIQUITIN-PROTEIN LIGASE SHPRH FAMILY MEMBER"/>
    <property type="match status" value="1"/>
</dbReference>
<dbReference type="GO" id="GO:0000209">
    <property type="term" value="P:protein polyubiquitination"/>
    <property type="evidence" value="ECO:0007669"/>
    <property type="project" value="TreeGrafter"/>
</dbReference>
<evidence type="ECO:0000259" key="10">
    <source>
        <dbReference type="PROSITE" id="PS51194"/>
    </source>
</evidence>
<feature type="domain" description="Helicase ATP-binding" evidence="9">
    <location>
        <begin position="322"/>
        <end position="534"/>
    </location>
</feature>
<evidence type="ECO:0000256" key="2">
    <source>
        <dbReference type="ARBA" id="ARBA00022741"/>
    </source>
</evidence>
<evidence type="ECO:0000256" key="1">
    <source>
        <dbReference type="ARBA" id="ARBA00022723"/>
    </source>
</evidence>
<keyword evidence="4" id="KW-0378">Hydrolase</keyword>
<dbReference type="EMBL" id="DF977454">
    <property type="protein sequence ID" value="GAP89165.1"/>
    <property type="molecule type" value="Genomic_DNA"/>
</dbReference>
<evidence type="ECO:0000259" key="8">
    <source>
        <dbReference type="PROSITE" id="PS50089"/>
    </source>
</evidence>
<organism evidence="11">
    <name type="scientific">Rosellinia necatrix</name>
    <name type="common">White root-rot fungus</name>
    <dbReference type="NCBI Taxonomy" id="77044"/>
    <lineage>
        <taxon>Eukaryota</taxon>
        <taxon>Fungi</taxon>
        <taxon>Dikarya</taxon>
        <taxon>Ascomycota</taxon>
        <taxon>Pezizomycotina</taxon>
        <taxon>Sordariomycetes</taxon>
        <taxon>Xylariomycetidae</taxon>
        <taxon>Xylariales</taxon>
        <taxon>Xylariaceae</taxon>
        <taxon>Rosellinia</taxon>
    </lineage>
</organism>
<dbReference type="Gene3D" id="3.30.40.10">
    <property type="entry name" value="Zinc/RING finger domain, C3HC4 (zinc finger)"/>
    <property type="match status" value="1"/>
</dbReference>
<dbReference type="Pfam" id="PF13923">
    <property type="entry name" value="zf-C3HC4_2"/>
    <property type="match status" value="1"/>
</dbReference>
<dbReference type="PROSITE" id="PS00518">
    <property type="entry name" value="ZF_RING_1"/>
    <property type="match status" value="1"/>
</dbReference>
<dbReference type="STRING" id="77044.A0A1W2TLH6"/>
<keyword evidence="12" id="KW-1185">Reference proteome</keyword>
<gene>
    <name evidence="11" type="ORF">SAMD00023353_0901770</name>
</gene>
<dbReference type="InterPro" id="IPR059033">
    <property type="entry name" value="C144_05_dom"/>
</dbReference>
<dbReference type="OMA" id="KAVFFCA"/>
<dbReference type="InterPro" id="IPR001841">
    <property type="entry name" value="Znf_RING"/>
</dbReference>
<feature type="domain" description="RING-type" evidence="8">
    <location>
        <begin position="1125"/>
        <end position="1164"/>
    </location>
</feature>
<dbReference type="GO" id="GO:0006974">
    <property type="term" value="P:DNA damage response"/>
    <property type="evidence" value="ECO:0007669"/>
    <property type="project" value="TreeGrafter"/>
</dbReference>
<dbReference type="SUPFAM" id="SSF52540">
    <property type="entry name" value="P-loop containing nucleoside triphosphate hydrolases"/>
    <property type="match status" value="2"/>
</dbReference>
<dbReference type="Pfam" id="PF26021">
    <property type="entry name" value="Ferritin_C144_05"/>
    <property type="match status" value="1"/>
</dbReference>
<dbReference type="PROSITE" id="PS51192">
    <property type="entry name" value="HELICASE_ATP_BIND_1"/>
    <property type="match status" value="1"/>
</dbReference>
<dbReference type="InterPro" id="IPR014001">
    <property type="entry name" value="Helicase_ATP-bd"/>
</dbReference>
<evidence type="ECO:0000313" key="11">
    <source>
        <dbReference type="EMBL" id="GAP89165.1"/>
    </source>
</evidence>
<dbReference type="InterPro" id="IPR001650">
    <property type="entry name" value="Helicase_C-like"/>
</dbReference>
<keyword evidence="6" id="KW-0067">ATP-binding</keyword>
<dbReference type="PROSITE" id="PS50089">
    <property type="entry name" value="ZF_RING_2"/>
    <property type="match status" value="1"/>
</dbReference>
<name>A0A1W2TLH6_ROSNE</name>
<dbReference type="GO" id="GO:0061630">
    <property type="term" value="F:ubiquitin protein ligase activity"/>
    <property type="evidence" value="ECO:0007669"/>
    <property type="project" value="TreeGrafter"/>
</dbReference>
<proteinExistence type="predicted"/>
<dbReference type="SMART" id="SM00487">
    <property type="entry name" value="DEXDc"/>
    <property type="match status" value="1"/>
</dbReference>
<sequence length="1428" mass="160861">MSAIPRRAFGSKKKLGEEIKAYAHESFPNALLGALRALAGHTLIDTDGSNEPPRKRPRVDPMELDSIPVLQERFTISRPIGSCSPMAGQMAYNDAGHYLSFQLSREGLHIRSKAGAPCGPFRCVLHLDQSFPDTTLAALTVLHQSREDNTQEGALTVSTTVSLRQDNTMLHMHFTLDVNYNTSTYASRNTKKRGLSQHILNVLGEYKPDPSLPDHTMTANEFYQAAFVPRSDNFNDLSSISIPGLEATLYPFQRRAVQWLLMREHVKYSRIGQGGELQLVAHPQPPEPILPLSFSTANDVNGRRFYVSHLYHVVTRDVTPFQESETSLRGGILAEEMGLGKTVEIISLILAHKRGLCPLPEIETCTSKVIHITGATLIVTPDTLQSQWLSEFKKHAPGLLVIKYPGMKVWANDKAFGTKQTEGSLLDRLISTLVNCDVVITTYSVLQAELHYAMTPPERTMRYDKKHERHTSPLVQISWWRVCLDEAQQIDSGVSSAAKVACLIPRVNSWAVTGTPVKEGPNDLWGLLLFLHYEPFASCQFVWKALLKTHKFLFGPLFNRITIRHAKQAVQDELRLPSQKRYVITMPFTNIEAHHYHSHFRALIAKAGLNEQGIPFHADWKPDDSSVIDSLKMALASLRQTILHPELGSGIAKVAAYRTLAEHLDVMIEQSEASIRTHQRLYLISKLNRAQLLENSPRVKEALKVWEEVLGEVKPTIVELREELGRTLQTARQEQTKAAGSLIGEVYTDEETLETAKVGESRRKLRMFLELHHRVAFLIASALFQIKSDEKFTQPDSDEFKHLEAREIEGYELARKIRREILQEPLTKVAKMIEKIQARASTQSFVEIPEIITADMHGIESVQITEALENLSFSLNKQANIIDEWREYVIQLLLTPPVDAEGDEEVTGEEYEESAKVQDHLMVYTLALGAIIGDRQEALTGLVNERIRHETTNAERMAKQGQGHAPDKMLELLRVRRDAKPFPDGSSLRGVVTASRELSTKLRHDASAGSARAATELQIVNTQLRETQVILTKQSKAVASLERDLDFFTSAMNARVDFYRQLQSISENVAPIDPEAIGVGDNLNRFWDNALNDEAELKKKAEHWESNRRHLLYIKEEGSGSNDPCPICCSDDFIRGAITSCGHTFCKDCIVHWLKSKSRCPICKEYQTPTMLSEFNKNEAVRKGLSLDTRLQGGPKREWGVYTDIPNDIKHAIQNVKLHGPSYSTKVDTLMKHLLWLRDEEPGAKSIIFTQFRSFLRILEQALAGHYIGFATFTSLKHKSAQIQRFKDDPSVHCLLMDAKAHSSGLNLVNANHVFLCEPLLNTALELQATARVDRIGQEHETTVWLYLVEGTVEGNIHDLSERRRLAYMGGDTQKGKSKRPTEEEVMAASLREFQESDLTKLMTESDEGEVVNKGDLWECIFGRAMQV</sequence>
<evidence type="ECO:0000256" key="3">
    <source>
        <dbReference type="ARBA" id="ARBA00022771"/>
    </source>
</evidence>
<dbReference type="GO" id="GO:0016787">
    <property type="term" value="F:hydrolase activity"/>
    <property type="evidence" value="ECO:0007669"/>
    <property type="project" value="UniProtKB-KW"/>
</dbReference>
<dbReference type="InterPro" id="IPR017907">
    <property type="entry name" value="Znf_RING_CS"/>
</dbReference>
<dbReference type="CDD" id="cd18793">
    <property type="entry name" value="SF2_C_SNF"/>
    <property type="match status" value="1"/>
</dbReference>
<evidence type="ECO:0000259" key="9">
    <source>
        <dbReference type="PROSITE" id="PS51192"/>
    </source>
</evidence>
<dbReference type="InterPro" id="IPR027417">
    <property type="entry name" value="P-loop_NTPase"/>
</dbReference>
<keyword evidence="1" id="KW-0479">Metal-binding</keyword>
<dbReference type="Pfam" id="PF00176">
    <property type="entry name" value="SNF2-rel_dom"/>
    <property type="match status" value="1"/>
</dbReference>
<evidence type="ECO:0000256" key="4">
    <source>
        <dbReference type="ARBA" id="ARBA00022801"/>
    </source>
</evidence>
<dbReference type="Proteomes" id="UP000054516">
    <property type="component" value="Unassembled WGS sequence"/>
</dbReference>
<dbReference type="Pfam" id="PF00271">
    <property type="entry name" value="Helicase_C"/>
    <property type="match status" value="1"/>
</dbReference>
<keyword evidence="2" id="KW-0547">Nucleotide-binding</keyword>
<dbReference type="InterPro" id="IPR038718">
    <property type="entry name" value="SNF2-like_sf"/>
</dbReference>
<protein>
    <submittedName>
        <fullName evidence="11">Putative rad8 protein and Rdh54p</fullName>
    </submittedName>
</protein>
<dbReference type="CDD" id="cd16449">
    <property type="entry name" value="RING-HC"/>
    <property type="match status" value="1"/>
</dbReference>
<keyword evidence="3 7" id="KW-0863">Zinc-finger</keyword>
<dbReference type="Gene3D" id="3.40.50.300">
    <property type="entry name" value="P-loop containing nucleotide triphosphate hydrolases"/>
    <property type="match status" value="1"/>
</dbReference>
<dbReference type="InterPro" id="IPR049730">
    <property type="entry name" value="SNF2/RAD54-like_C"/>
</dbReference>
<evidence type="ECO:0000313" key="12">
    <source>
        <dbReference type="Proteomes" id="UP000054516"/>
    </source>
</evidence>
<keyword evidence="5" id="KW-0862">Zinc</keyword>
<dbReference type="SUPFAM" id="SSF57850">
    <property type="entry name" value="RING/U-box"/>
    <property type="match status" value="1"/>
</dbReference>
<evidence type="ECO:0000256" key="7">
    <source>
        <dbReference type="PROSITE-ProRule" id="PRU00175"/>
    </source>
</evidence>
<dbReference type="GO" id="GO:0005634">
    <property type="term" value="C:nucleus"/>
    <property type="evidence" value="ECO:0007669"/>
    <property type="project" value="TreeGrafter"/>
</dbReference>
<dbReference type="PANTHER" id="PTHR45865:SF1">
    <property type="entry name" value="E3 UBIQUITIN-PROTEIN LIGASE SHPRH"/>
    <property type="match status" value="1"/>
</dbReference>
<dbReference type="OrthoDB" id="5330228at2759"/>